<dbReference type="Pfam" id="PF08487">
    <property type="entry name" value="VIT"/>
    <property type="match status" value="1"/>
</dbReference>
<dbReference type="PANTHER" id="PTHR45737">
    <property type="entry name" value="VON WILLEBRAND FACTOR A DOMAIN-CONTAINING PROTEIN 5A"/>
    <property type="match status" value="1"/>
</dbReference>
<name>A0A8H4LTU9_9HYPO</name>
<feature type="compositionally biased region" description="Low complexity" evidence="1">
    <location>
        <begin position="47"/>
        <end position="82"/>
    </location>
</feature>
<accession>A0A8H4LTU9</accession>
<feature type="region of interest" description="Disordered" evidence="1">
    <location>
        <begin position="794"/>
        <end position="865"/>
    </location>
</feature>
<evidence type="ECO:0000259" key="3">
    <source>
        <dbReference type="PROSITE" id="PS51468"/>
    </source>
</evidence>
<evidence type="ECO:0000313" key="4">
    <source>
        <dbReference type="EMBL" id="KAF4505455.1"/>
    </source>
</evidence>
<feature type="domain" description="VIT" evidence="3">
    <location>
        <begin position="105"/>
        <end position="234"/>
    </location>
</feature>
<dbReference type="PANTHER" id="PTHR45737:SF6">
    <property type="entry name" value="VON WILLEBRAND FACTOR A DOMAIN-CONTAINING PROTEIN 5A"/>
    <property type="match status" value="1"/>
</dbReference>
<gene>
    <name evidence="4" type="ORF">G6O67_007401</name>
</gene>
<dbReference type="PROSITE" id="PS51468">
    <property type="entry name" value="VIT"/>
    <property type="match status" value="1"/>
</dbReference>
<dbReference type="InterPro" id="IPR013694">
    <property type="entry name" value="VIT"/>
</dbReference>
<comment type="caution">
    <text evidence="4">The sequence shown here is derived from an EMBL/GenBank/DDBJ whole genome shotgun (WGS) entry which is preliminary data.</text>
</comment>
<feature type="region of interest" description="Disordered" evidence="1">
    <location>
        <begin position="755"/>
        <end position="777"/>
    </location>
</feature>
<feature type="domain" description="VWFA" evidence="2">
    <location>
        <begin position="395"/>
        <end position="583"/>
    </location>
</feature>
<evidence type="ECO:0008006" key="6">
    <source>
        <dbReference type="Google" id="ProtNLM"/>
    </source>
</evidence>
<dbReference type="AlphaFoldDB" id="A0A8H4LTU9"/>
<feature type="region of interest" description="Disordered" evidence="1">
    <location>
        <begin position="30"/>
        <end position="97"/>
    </location>
</feature>
<reference evidence="4 5" key="1">
    <citation type="journal article" date="2020" name="Genome Biol. Evol.">
        <title>A new high-quality draft genome assembly of the Chinese cordyceps Ophiocordyceps sinensis.</title>
        <authorList>
            <person name="Shu R."/>
            <person name="Zhang J."/>
            <person name="Meng Q."/>
            <person name="Zhang H."/>
            <person name="Zhou G."/>
            <person name="Li M."/>
            <person name="Wu P."/>
            <person name="Zhao Y."/>
            <person name="Chen C."/>
            <person name="Qin Q."/>
        </authorList>
    </citation>
    <scope>NUCLEOTIDE SEQUENCE [LARGE SCALE GENOMIC DNA]</scope>
    <source>
        <strain evidence="4 5">IOZ07</strain>
    </source>
</reference>
<evidence type="ECO:0000313" key="5">
    <source>
        <dbReference type="Proteomes" id="UP000557566"/>
    </source>
</evidence>
<dbReference type="OrthoDB" id="1729737at2759"/>
<dbReference type="InterPro" id="IPR002035">
    <property type="entry name" value="VWF_A"/>
</dbReference>
<evidence type="ECO:0000259" key="2">
    <source>
        <dbReference type="PROSITE" id="PS50234"/>
    </source>
</evidence>
<sequence length="1253" mass="135093">MALALLPGIRFDPREPLPPRFAYLAAHHYRQPDVPDDPQDWRRDIPHLGNPHLGNPHLGNPHLGNPHLGNPHLGNPHLGNNGPRPPPPGPSPYNPYRSQVVPQAVRHVPDEPPAQQGFLPPLSSSVKVQIVHDTAKFTVTHLFWNRSGHIKQGVYQFPLPLDATVTDFSCRIGQNKIVRGKVKAKEDARREFDDAVRDGRAGGLAEQQTAEVFTISLANIPADTKMRAELSFMCLLKHRISNNRDVFTLTVPTFIAPRYGEVPPGVQMDLSNNHFLNLEVDVLTAEDLLSVNSDTHSIIVERGGGQRACQTWDDFVMRRDNDTASLRTASVQLEQGRTSLDKDMVVTIMTALADDGASLHACLETHPTLEHHKALMVTLPSDYLLTTERFAHDGEIVFVADRSGSMWDQIGSLKSALMFFINGVPENRPFNIWCFGSDCVCLWPRSKPLNETTKQEAINYVRQEFAADMGGTDILPALRKIYEARGGYLTMDLVVLTDGEVWEPQETIDFIKQKRLVSEGMFRCFALGIGHAVSHELVEGMAKAGGGYAEVIASAAGGGWEDRVVAVLEAATTGHISSVQMELEWQTDGEKGTAPPLKLKQSPADVSKISPFIRNRVFILFDSGTQCPELEAVVLRVGGPGGNFTTKRVLPKRLLLPDDTIHKLSVRALLGDLERGESWLHRGWQRDRDAAPPIREEAINLGCQWSLVSKWTSLYAVEEETTDVMEDLHINIVLPEVTDDVEDALLQSRGVPNRNAGLVGHGGGAAQGPDSVAESEISDVQSITAYDSQHECISDRDDDLNENGNEPGPGGQGGAAGGRGEAGGKEDGAGDGGPGEQGDTGLQGGAGNGGTGDHEGGSCSEGWADIGGERYGADWDASWNDFVPAESGASPSSLAVALSDCASASGIRAVEEATESSLSVNLDSPSVNLERADSAVEPAKGWESTGSRERGEPPDPSPYPLPSALFARTKHAEQNPPAYASSGSARPPSLLLRSGAAMRRCSTAQRTGSSPSQAMPMLPPRAQPLYEHHAPQSEWVSSTSMLGMSEEGAAGSSSAVPMEEILPLRYAGYPEPGDQFQHQASAPVYNPPASTFIVKNDTTESKTAEELAAERLVSSLLVFQRSDGSFVFNSNEEIKAMLGPSFFRVAAGLRTKLAIRDSNRATGRAGATVPDAVVTLAIVALLEEQFQACQALWVLMVRKAKSYVSGCILTGTVEELVCEAKHDVRAMASVMDELKDASAAAGGVDELQTAPTW</sequence>
<dbReference type="Proteomes" id="UP000557566">
    <property type="component" value="Unassembled WGS sequence"/>
</dbReference>
<organism evidence="4 5">
    <name type="scientific">Ophiocordyceps sinensis</name>
    <dbReference type="NCBI Taxonomy" id="72228"/>
    <lineage>
        <taxon>Eukaryota</taxon>
        <taxon>Fungi</taxon>
        <taxon>Dikarya</taxon>
        <taxon>Ascomycota</taxon>
        <taxon>Pezizomycotina</taxon>
        <taxon>Sordariomycetes</taxon>
        <taxon>Hypocreomycetidae</taxon>
        <taxon>Hypocreales</taxon>
        <taxon>Ophiocordycipitaceae</taxon>
        <taxon>Ophiocordyceps</taxon>
    </lineage>
</organism>
<dbReference type="SUPFAM" id="SSF53300">
    <property type="entry name" value="vWA-like"/>
    <property type="match status" value="1"/>
</dbReference>
<dbReference type="Gene3D" id="3.40.50.410">
    <property type="entry name" value="von Willebrand factor, type A domain"/>
    <property type="match status" value="1"/>
</dbReference>
<dbReference type="SMART" id="SM00609">
    <property type="entry name" value="VIT"/>
    <property type="match status" value="1"/>
</dbReference>
<dbReference type="EMBL" id="JAAVMX010000008">
    <property type="protein sequence ID" value="KAF4505455.1"/>
    <property type="molecule type" value="Genomic_DNA"/>
</dbReference>
<feature type="region of interest" description="Disordered" evidence="1">
    <location>
        <begin position="929"/>
        <end position="963"/>
    </location>
</feature>
<keyword evidence="5" id="KW-1185">Reference proteome</keyword>
<feature type="compositionally biased region" description="Pro residues" evidence="1">
    <location>
        <begin position="83"/>
        <end position="93"/>
    </location>
</feature>
<dbReference type="SMART" id="SM00327">
    <property type="entry name" value="VWA"/>
    <property type="match status" value="1"/>
</dbReference>
<dbReference type="Pfam" id="PF13768">
    <property type="entry name" value="VWA_3"/>
    <property type="match status" value="1"/>
</dbReference>
<dbReference type="InterPro" id="IPR036465">
    <property type="entry name" value="vWFA_dom_sf"/>
</dbReference>
<feature type="compositionally biased region" description="Gly residues" evidence="1">
    <location>
        <begin position="807"/>
        <end position="821"/>
    </location>
</feature>
<dbReference type="PROSITE" id="PS50234">
    <property type="entry name" value="VWFA"/>
    <property type="match status" value="1"/>
</dbReference>
<protein>
    <recommendedName>
        <fullName evidence="6">von Willebrand domain containing protein</fullName>
    </recommendedName>
</protein>
<evidence type="ECO:0000256" key="1">
    <source>
        <dbReference type="SAM" id="MobiDB-lite"/>
    </source>
</evidence>
<proteinExistence type="predicted"/>
<feature type="compositionally biased region" description="Gly residues" evidence="1">
    <location>
        <begin position="830"/>
        <end position="851"/>
    </location>
</feature>